<dbReference type="GeneID" id="19400121"/>
<dbReference type="RefSeq" id="XP_008022284.1">
    <property type="nucleotide sequence ID" value="XM_008024093.1"/>
</dbReference>
<dbReference type="PANTHER" id="PTHR31468:SF5">
    <property type="entry name" value="1,3-BETA-GLUCANOSYLTRANSFERASE GAS5"/>
    <property type="match status" value="1"/>
</dbReference>
<feature type="compositionally biased region" description="Polar residues" evidence="10">
    <location>
        <begin position="373"/>
        <end position="384"/>
    </location>
</feature>
<reference evidence="12 13" key="2">
    <citation type="journal article" date="2013" name="PLoS Genet.">
        <title>Comparative genome structure, secondary metabolite, and effector coding capacity across Cochliobolus pathogens.</title>
        <authorList>
            <person name="Condon B.J."/>
            <person name="Leng Y."/>
            <person name="Wu D."/>
            <person name="Bushley K.E."/>
            <person name="Ohm R.A."/>
            <person name="Otillar R."/>
            <person name="Martin J."/>
            <person name="Schackwitz W."/>
            <person name="Grimwood J."/>
            <person name="MohdZainudin N."/>
            <person name="Xue C."/>
            <person name="Wang R."/>
            <person name="Manning V.A."/>
            <person name="Dhillon B."/>
            <person name="Tu Z.J."/>
            <person name="Steffenson B.J."/>
            <person name="Salamov A."/>
            <person name="Sun H."/>
            <person name="Lowry S."/>
            <person name="LaButti K."/>
            <person name="Han J."/>
            <person name="Copeland A."/>
            <person name="Lindquist E."/>
            <person name="Barry K."/>
            <person name="Schmutz J."/>
            <person name="Baker S.E."/>
            <person name="Ciuffetti L.M."/>
            <person name="Grigoriev I.V."/>
            <person name="Zhong S."/>
            <person name="Turgeon B.G."/>
        </authorList>
    </citation>
    <scope>NUCLEOTIDE SEQUENCE [LARGE SCALE GENOMIC DNA]</scope>
    <source>
        <strain evidence="13">28A</strain>
    </source>
</reference>
<evidence type="ECO:0000256" key="10">
    <source>
        <dbReference type="SAM" id="MobiDB-lite"/>
    </source>
</evidence>
<comment type="subcellular location">
    <subcellularLocation>
        <location evidence="1 9">Cell membrane</location>
        <topology evidence="1 9">Lipid-anchor</topology>
        <topology evidence="1 9">GPI-anchor</topology>
    </subcellularLocation>
</comment>
<keyword evidence="5" id="KW-0732">Signal</keyword>
<keyword evidence="11" id="KW-0812">Transmembrane</keyword>
<evidence type="ECO:0000256" key="3">
    <source>
        <dbReference type="ARBA" id="ARBA00022622"/>
    </source>
</evidence>
<dbReference type="GO" id="GO:0005886">
    <property type="term" value="C:plasma membrane"/>
    <property type="evidence" value="ECO:0007669"/>
    <property type="project" value="UniProtKB-SubCell"/>
</dbReference>
<evidence type="ECO:0000256" key="7">
    <source>
        <dbReference type="ARBA" id="ARBA00023180"/>
    </source>
</evidence>
<keyword evidence="8 9" id="KW-0449">Lipoprotein</keyword>
<keyword evidence="4 9" id="KW-0808">Transferase</keyword>
<evidence type="ECO:0000313" key="13">
    <source>
        <dbReference type="Proteomes" id="UP000016935"/>
    </source>
</evidence>
<evidence type="ECO:0000256" key="9">
    <source>
        <dbReference type="RuleBase" id="RU361209"/>
    </source>
</evidence>
<evidence type="ECO:0000256" key="5">
    <source>
        <dbReference type="ARBA" id="ARBA00022729"/>
    </source>
</evidence>
<comment type="similarity">
    <text evidence="2 9">Belongs to the glycosyl hydrolase 72 family.</text>
</comment>
<name>R0J0Z1_EXST2</name>
<dbReference type="HOGENOM" id="CLU_021855_1_0_1"/>
<keyword evidence="3 9" id="KW-0336">GPI-anchor</keyword>
<dbReference type="GO" id="GO:0071970">
    <property type="term" value="P:fungal-type cell wall (1-&gt;3)-beta-D-glucan biosynthetic process"/>
    <property type="evidence" value="ECO:0007669"/>
    <property type="project" value="TreeGrafter"/>
</dbReference>
<keyword evidence="7" id="KW-0325">Glycoprotein</keyword>
<accession>R0J0Z1</accession>
<feature type="region of interest" description="Disordered" evidence="10">
    <location>
        <begin position="311"/>
        <end position="338"/>
    </location>
</feature>
<feature type="transmembrane region" description="Helical" evidence="11">
    <location>
        <begin position="421"/>
        <end position="441"/>
    </location>
</feature>
<dbReference type="GO" id="GO:0042124">
    <property type="term" value="F:1,3-beta-glucanosyltransferase activity"/>
    <property type="evidence" value="ECO:0007669"/>
    <property type="project" value="TreeGrafter"/>
</dbReference>
<dbReference type="FunFam" id="3.20.20.80:FF:000032">
    <property type="entry name" value="1,3-beta-glucanosyltransferase"/>
    <property type="match status" value="1"/>
</dbReference>
<keyword evidence="12" id="KW-0378">Hydrolase</keyword>
<dbReference type="GO" id="GO:0016787">
    <property type="term" value="F:hydrolase activity"/>
    <property type="evidence" value="ECO:0007669"/>
    <property type="project" value="UniProtKB-KW"/>
</dbReference>
<dbReference type="InterPro" id="IPR004886">
    <property type="entry name" value="Glucanosyltransferase"/>
</dbReference>
<evidence type="ECO:0000256" key="6">
    <source>
        <dbReference type="ARBA" id="ARBA00023136"/>
    </source>
</evidence>
<keyword evidence="11" id="KW-1133">Transmembrane helix</keyword>
<dbReference type="eggNOG" id="ENOG502QRZZ">
    <property type="taxonomic scope" value="Eukaryota"/>
</dbReference>
<dbReference type="STRING" id="671987.R0J0Z1"/>
<dbReference type="GO" id="GO:0031505">
    <property type="term" value="P:fungal-type cell wall organization"/>
    <property type="evidence" value="ECO:0007669"/>
    <property type="project" value="TreeGrafter"/>
</dbReference>
<dbReference type="EMBL" id="KB908493">
    <property type="protein sequence ID" value="EOA90441.1"/>
    <property type="molecule type" value="Genomic_DNA"/>
</dbReference>
<dbReference type="InterPro" id="IPR017853">
    <property type="entry name" value="GH"/>
</dbReference>
<dbReference type="OrthoDB" id="421038at2759"/>
<keyword evidence="6 9" id="KW-0472">Membrane</keyword>
<evidence type="ECO:0000256" key="2">
    <source>
        <dbReference type="ARBA" id="ARBA00007528"/>
    </source>
</evidence>
<evidence type="ECO:0000256" key="4">
    <source>
        <dbReference type="ARBA" id="ARBA00022679"/>
    </source>
</evidence>
<evidence type="ECO:0000256" key="11">
    <source>
        <dbReference type="SAM" id="Phobius"/>
    </source>
</evidence>
<evidence type="ECO:0000256" key="1">
    <source>
        <dbReference type="ARBA" id="ARBA00004609"/>
    </source>
</evidence>
<sequence length="442" mass="47044">MAASAAASPSPVQKRAITPITVKGNAFWAGNERFYVRGVDYQPGGSAKAADPIADADGCKRDIAEFKKLGINTVRVYTVDNSANHDTCMGLLADAGIYLALDVNTPKYSLNRAQPQKSYNKVYLQSLFATVEMFAKYDNTLLFFSGNEVINDDKTTDCAPYVKAVTRDLKSYINARGLRQIPVGYSAADVESNRYEMAAYMNCGDNSTRSDFFAFNDYSWCDPSSFTTSGWDNKVKKFSNYSLPIFLSEFGCNTNKRTFEEIKTLYSSQMTSVYSGGLVYEYSQESSNYGLVEIDNGQVKELADFQALKSAYSGTPSPQGDGGYRASGSPSECPTQSSTWDVTLKADQLPAIPSGASDYFKNGAGKGPGLTGDGSQEAGSSESNIADAGNGAVTTGGVSPSGTSTPKKGAASSVRPMDFSLAPLVAGAVVLASSLFGGALIL</sequence>
<dbReference type="Pfam" id="PF03198">
    <property type="entry name" value="Glyco_hydro_72"/>
    <property type="match status" value="1"/>
</dbReference>
<gene>
    <name evidence="12" type="ORF">SETTUDRAFT_167291</name>
</gene>
<dbReference type="Proteomes" id="UP000016935">
    <property type="component" value="Unassembled WGS sequence"/>
</dbReference>
<dbReference type="EC" id="2.4.1.-" evidence="9"/>
<organism evidence="12 13">
    <name type="scientific">Exserohilum turcicum (strain 28A)</name>
    <name type="common">Northern leaf blight fungus</name>
    <name type="synonym">Setosphaeria turcica</name>
    <dbReference type="NCBI Taxonomy" id="671987"/>
    <lineage>
        <taxon>Eukaryota</taxon>
        <taxon>Fungi</taxon>
        <taxon>Dikarya</taxon>
        <taxon>Ascomycota</taxon>
        <taxon>Pezizomycotina</taxon>
        <taxon>Dothideomycetes</taxon>
        <taxon>Pleosporomycetidae</taxon>
        <taxon>Pleosporales</taxon>
        <taxon>Pleosporineae</taxon>
        <taxon>Pleosporaceae</taxon>
        <taxon>Exserohilum</taxon>
    </lineage>
</organism>
<feature type="compositionally biased region" description="Low complexity" evidence="10">
    <location>
        <begin position="393"/>
        <end position="406"/>
    </location>
</feature>
<dbReference type="Gene3D" id="3.20.20.80">
    <property type="entry name" value="Glycosidases"/>
    <property type="match status" value="1"/>
</dbReference>
<dbReference type="PANTHER" id="PTHR31468">
    <property type="entry name" value="1,3-BETA-GLUCANOSYLTRANSFERASE GAS1"/>
    <property type="match status" value="1"/>
</dbReference>
<dbReference type="GO" id="GO:0098552">
    <property type="term" value="C:side of membrane"/>
    <property type="evidence" value="ECO:0007669"/>
    <property type="project" value="UniProtKB-KW"/>
</dbReference>
<evidence type="ECO:0000313" key="12">
    <source>
        <dbReference type="EMBL" id="EOA90441.1"/>
    </source>
</evidence>
<keyword evidence="13" id="KW-1185">Reference proteome</keyword>
<proteinExistence type="inferred from homology"/>
<dbReference type="AlphaFoldDB" id="R0J0Z1"/>
<evidence type="ECO:0000256" key="8">
    <source>
        <dbReference type="ARBA" id="ARBA00023288"/>
    </source>
</evidence>
<comment type="function">
    <text evidence="9">Splits internally a 1,3-beta-glucan molecule and transfers the newly generated reducing end (the donor) to the non-reducing end of another 1,3-beta-glucan molecule (the acceptor) forming a 1,3-beta linkage, resulting in the elongation of 1,3-beta-glucan chains in the cell wall.</text>
</comment>
<feature type="region of interest" description="Disordered" evidence="10">
    <location>
        <begin position="357"/>
        <end position="413"/>
    </location>
</feature>
<dbReference type="SUPFAM" id="SSF51445">
    <property type="entry name" value="(Trans)glycosidases"/>
    <property type="match status" value="1"/>
</dbReference>
<protein>
    <recommendedName>
        <fullName evidence="9">1,3-beta-glucanosyltransferase</fullName>
        <ecNumber evidence="9">2.4.1.-</ecNumber>
    </recommendedName>
</protein>
<feature type="compositionally biased region" description="Polar residues" evidence="10">
    <location>
        <begin position="328"/>
        <end position="338"/>
    </location>
</feature>
<reference evidence="12 13" key="1">
    <citation type="journal article" date="2012" name="PLoS Pathog.">
        <title>Diverse lifestyles and strategies of plant pathogenesis encoded in the genomes of eighteen Dothideomycetes fungi.</title>
        <authorList>
            <person name="Ohm R.A."/>
            <person name="Feau N."/>
            <person name="Henrissat B."/>
            <person name="Schoch C.L."/>
            <person name="Horwitz B.A."/>
            <person name="Barry K.W."/>
            <person name="Condon B.J."/>
            <person name="Copeland A.C."/>
            <person name="Dhillon B."/>
            <person name="Glaser F."/>
            <person name="Hesse C.N."/>
            <person name="Kosti I."/>
            <person name="LaButti K."/>
            <person name="Lindquist E.A."/>
            <person name="Lucas S."/>
            <person name="Salamov A.A."/>
            <person name="Bradshaw R.E."/>
            <person name="Ciuffetti L."/>
            <person name="Hamelin R.C."/>
            <person name="Kema G.H.J."/>
            <person name="Lawrence C."/>
            <person name="Scott J.A."/>
            <person name="Spatafora J.W."/>
            <person name="Turgeon B.G."/>
            <person name="de Wit P.J.G.M."/>
            <person name="Zhong S."/>
            <person name="Goodwin S.B."/>
            <person name="Grigoriev I.V."/>
        </authorList>
    </citation>
    <scope>NUCLEOTIDE SEQUENCE [LARGE SCALE GENOMIC DNA]</scope>
    <source>
        <strain evidence="13">28A</strain>
    </source>
</reference>